<dbReference type="Proteomes" id="UP000320300">
    <property type="component" value="Unassembled WGS sequence"/>
</dbReference>
<dbReference type="EMBL" id="FXTN01000001">
    <property type="protein sequence ID" value="SMO37702.1"/>
    <property type="molecule type" value="Genomic_DNA"/>
</dbReference>
<dbReference type="GO" id="GO:0004467">
    <property type="term" value="F:long-chain fatty acid-CoA ligase activity"/>
    <property type="evidence" value="ECO:0007669"/>
    <property type="project" value="TreeGrafter"/>
</dbReference>
<dbReference type="InterPro" id="IPR020845">
    <property type="entry name" value="AMP-binding_CS"/>
</dbReference>
<protein>
    <submittedName>
        <fullName evidence="4">Long-chain acyl-CoA synthetase</fullName>
    </submittedName>
</protein>
<evidence type="ECO:0000313" key="4">
    <source>
        <dbReference type="EMBL" id="SMO37702.1"/>
    </source>
</evidence>
<dbReference type="InterPro" id="IPR000873">
    <property type="entry name" value="AMP-dep_synth/lig_dom"/>
</dbReference>
<dbReference type="AlphaFoldDB" id="A0A521ASA5"/>
<feature type="domain" description="AMP-dependent synthetase/ligase" evidence="3">
    <location>
        <begin position="24"/>
        <end position="460"/>
    </location>
</feature>
<accession>A0A521ASA5</accession>
<dbReference type="PANTHER" id="PTHR43272:SF33">
    <property type="entry name" value="AMP-BINDING DOMAIN-CONTAINING PROTEIN-RELATED"/>
    <property type="match status" value="1"/>
</dbReference>
<evidence type="ECO:0000259" key="3">
    <source>
        <dbReference type="Pfam" id="PF00501"/>
    </source>
</evidence>
<dbReference type="Pfam" id="PF00501">
    <property type="entry name" value="AMP-binding"/>
    <property type="match status" value="1"/>
</dbReference>
<keyword evidence="2" id="KW-0067">ATP-binding</keyword>
<dbReference type="Pfam" id="PF23562">
    <property type="entry name" value="AMP-binding_C_3"/>
    <property type="match status" value="1"/>
</dbReference>
<dbReference type="GO" id="GO:0016020">
    <property type="term" value="C:membrane"/>
    <property type="evidence" value="ECO:0007669"/>
    <property type="project" value="TreeGrafter"/>
</dbReference>
<sequence>MPSSDQISTVPGLLRNVVENIHSPESTFLIHKKAESWENISFKTTLENADAVAAFFLEKGIVKGDRMGLMIENGPDYIFYDQGVQQIGAINVSIYPTLSEHEVEYIINDSGMRAILVGNNFLYKKILKIAANCRRLEYIIPAFDDHEKITVPADLHLQIISFEDLLSTGKIKTAQYQHDIRAIRETISPSDTSSLVYTSGTTGTPKGVMLSHNNFVENVKVCLTQMEVIDKDDVFLSFLPLSHVFERTATYHVCCTAGCTMAFAQSLELLAKNMMEVRPTVMNCVPRLLERIHDKAYKSGTAEGGVKARIFLWAMETGKNYRQKLDEGKTPGILLSTEKMIAEKLVFSKIKEKTGGRLKFLISGGAALPKNVGEFFGNLGIKVCEGFGLTETSPVMTFSEANRQVYGTVGRVIPGIEVAIQDIETKEIINIQTHDTFDENFVCPEGEIIVRGHCVMQGYFNKPAETAEAIDKDNWFHTGDIGRFYKGYLQITDRLKNMIVNAYGKNVYPTPVENIYLKSLKIEQIFLIGDKREYLTAIVIPNRESMQEKFGLPNEFFESPEIFITEPEIVEWINQDIKLFSKELAKFERIKNFMIKRNPFSMDEGEITPTMKIKRKVVETKYAESIAGMYMASVEAD</sequence>
<dbReference type="RefSeq" id="WP_142526477.1">
    <property type="nucleotide sequence ID" value="NZ_CBCSJO010000002.1"/>
</dbReference>
<evidence type="ECO:0000256" key="2">
    <source>
        <dbReference type="ARBA" id="ARBA00022840"/>
    </source>
</evidence>
<evidence type="ECO:0000313" key="5">
    <source>
        <dbReference type="Proteomes" id="UP000320300"/>
    </source>
</evidence>
<reference evidence="4 5" key="1">
    <citation type="submission" date="2017-05" db="EMBL/GenBank/DDBJ databases">
        <authorList>
            <person name="Varghese N."/>
            <person name="Submissions S."/>
        </authorList>
    </citation>
    <scope>NUCLEOTIDE SEQUENCE [LARGE SCALE GENOMIC DNA]</scope>
    <source>
        <strain evidence="4 5">DSM 19036</strain>
    </source>
</reference>
<evidence type="ECO:0000256" key="1">
    <source>
        <dbReference type="ARBA" id="ARBA00022741"/>
    </source>
</evidence>
<dbReference type="PROSITE" id="PS00455">
    <property type="entry name" value="AMP_BINDING"/>
    <property type="match status" value="1"/>
</dbReference>
<dbReference type="InterPro" id="IPR042099">
    <property type="entry name" value="ANL_N_sf"/>
</dbReference>
<keyword evidence="5" id="KW-1185">Reference proteome</keyword>
<dbReference type="OrthoDB" id="9803968at2"/>
<dbReference type="PANTHER" id="PTHR43272">
    <property type="entry name" value="LONG-CHAIN-FATTY-ACID--COA LIGASE"/>
    <property type="match status" value="1"/>
</dbReference>
<organism evidence="4 5">
    <name type="scientific">Pedobacter westerhofensis</name>
    <dbReference type="NCBI Taxonomy" id="425512"/>
    <lineage>
        <taxon>Bacteria</taxon>
        <taxon>Pseudomonadati</taxon>
        <taxon>Bacteroidota</taxon>
        <taxon>Sphingobacteriia</taxon>
        <taxon>Sphingobacteriales</taxon>
        <taxon>Sphingobacteriaceae</taxon>
        <taxon>Pedobacter</taxon>
    </lineage>
</organism>
<name>A0A521ASA5_9SPHI</name>
<dbReference type="GO" id="GO:0005524">
    <property type="term" value="F:ATP binding"/>
    <property type="evidence" value="ECO:0007669"/>
    <property type="project" value="UniProtKB-KW"/>
</dbReference>
<dbReference type="SUPFAM" id="SSF56801">
    <property type="entry name" value="Acetyl-CoA synthetase-like"/>
    <property type="match status" value="1"/>
</dbReference>
<proteinExistence type="predicted"/>
<dbReference type="CDD" id="cd05907">
    <property type="entry name" value="VL_LC_FACS_like"/>
    <property type="match status" value="1"/>
</dbReference>
<keyword evidence="1" id="KW-0547">Nucleotide-binding</keyword>
<gene>
    <name evidence="4" type="ORF">SAMN06265348_101387</name>
</gene>
<dbReference type="Gene3D" id="3.40.50.12780">
    <property type="entry name" value="N-terminal domain of ligase-like"/>
    <property type="match status" value="1"/>
</dbReference>